<feature type="region of interest" description="Disordered" evidence="1">
    <location>
        <begin position="647"/>
        <end position="672"/>
    </location>
</feature>
<dbReference type="PANTHER" id="PTHR31084">
    <property type="entry name" value="ALPHA-L-FUCOSIDASE 2"/>
    <property type="match status" value="1"/>
</dbReference>
<dbReference type="RefSeq" id="WP_203927521.1">
    <property type="nucleotide sequence ID" value="NZ_BOPH01000027.1"/>
</dbReference>
<dbReference type="PANTHER" id="PTHR31084:SF0">
    <property type="entry name" value="ALPHA-L-FUCOSIDASE 2"/>
    <property type="match status" value="1"/>
</dbReference>
<dbReference type="InterPro" id="IPR012341">
    <property type="entry name" value="6hp_glycosidase-like_sf"/>
</dbReference>
<evidence type="ECO:0000313" key="5">
    <source>
        <dbReference type="EMBL" id="GIJ67564.1"/>
    </source>
</evidence>
<feature type="domain" description="Alpha fucosidase A-like C-terminal" evidence="3">
    <location>
        <begin position="673"/>
        <end position="728"/>
    </location>
</feature>
<comment type="caution">
    <text evidence="5">The sequence shown here is derived from an EMBL/GenBank/DDBJ whole genome shotgun (WGS) entry which is preliminary data.</text>
</comment>
<dbReference type="InterPro" id="IPR027414">
    <property type="entry name" value="GH95_N_dom"/>
</dbReference>
<evidence type="ECO:0000256" key="1">
    <source>
        <dbReference type="SAM" id="MobiDB-lite"/>
    </source>
</evidence>
<accession>A0A8J3ZNN4</accession>
<keyword evidence="6" id="KW-1185">Reference proteome</keyword>
<gene>
    <name evidence="5" type="ORF">Voc01_024810</name>
</gene>
<sequence length="762" mass="82031">MTVPVDGLSSRTATDDWEEALIVGNGRQGALCYGGPSRVLVTVSHERLFLPVLPPLDPPHTAPLVPTIRGLIRSGRPQDAADLVTRAAAEAEPGYASTRGIDPFVGAATLTCTPEPSVPGRGYTRSTDFSTGVVTQRWHTDAGPAGVSAFVSRAHDVVALRLHGPARWAVALSPLRGRPPRPVDTVVRRRGDRITLTATFPDPPAGGPGGYTVVCRLSGPDLVLLRTVVGGAATLDDVPPHWTDLLRAHAALHRDLYHRVHLDLGPVRDRQTEDLLAAPPGPDTVRRLFDAGRYAVISSTGELPPVLQGVWSGTYEPPWSSGYTVDGNLPAAVAALHPTGCAELMPPLFDLVERVLPHFRRNAERLYGLPGLLAPVHLSTHGLQNHFGPVWCQTFWTAGAGWLARLYYDHWCYTGDREFLATRALPFMREAAEFHLGFVRADDPTAAFVPSYSPENAPANTGSQACANATMDLAVVRDLLRNLLAATAELGVDDPAAPAWRELLRALPPYRTGNGGELSEWAAPGYVDNHGHRHASHLYPLWYEPDPAIVDDPRLRAAAALAVRRRLEFWRGDRSGEMAFGLAQVGLAAAALGLADEAAETLTLMASRYWRPSLVPTHNRGTVFNVDIAGGFPAVVAAMLVRSTQRVLAEPPRRPTHPRPVDRTAAGRSPRPGRLDLLPALPAAWHTGSARGLAARSAVTVRRLSWTAGRYEAVIESRIDQDLLVSVADGEPELLSVMAGRPVRLAGPLGLLRLEGRGAVDS</sequence>
<dbReference type="Gene3D" id="2.70.98.50">
    <property type="entry name" value="putative glycoside hydrolase family protein from bacillus halodurans"/>
    <property type="match status" value="1"/>
</dbReference>
<dbReference type="InterPro" id="IPR008928">
    <property type="entry name" value="6-hairpin_glycosidase_sf"/>
</dbReference>
<proteinExistence type="predicted"/>
<name>A0A8J3ZNN4_9ACTN</name>
<dbReference type="InterPro" id="IPR054363">
    <property type="entry name" value="GH95_cat"/>
</dbReference>
<dbReference type="Gene3D" id="1.50.10.10">
    <property type="match status" value="1"/>
</dbReference>
<evidence type="ECO:0000259" key="4">
    <source>
        <dbReference type="Pfam" id="PF22124"/>
    </source>
</evidence>
<dbReference type="Pfam" id="PF21307">
    <property type="entry name" value="Glyco_hydro_95_C"/>
    <property type="match status" value="1"/>
</dbReference>
<feature type="domain" description="Glycosyl hydrolase family 95 catalytic" evidence="4">
    <location>
        <begin position="242"/>
        <end position="640"/>
    </location>
</feature>
<dbReference type="Proteomes" id="UP000635606">
    <property type="component" value="Unassembled WGS sequence"/>
</dbReference>
<dbReference type="InterPro" id="IPR049053">
    <property type="entry name" value="AFCA-like_C"/>
</dbReference>
<dbReference type="SUPFAM" id="SSF48208">
    <property type="entry name" value="Six-hairpin glycosidases"/>
    <property type="match status" value="1"/>
</dbReference>
<protein>
    <recommendedName>
        <fullName evidence="7">Alpha-L-fucosidase</fullName>
    </recommendedName>
</protein>
<dbReference type="GO" id="GO:0005975">
    <property type="term" value="P:carbohydrate metabolic process"/>
    <property type="evidence" value="ECO:0007669"/>
    <property type="project" value="InterPro"/>
</dbReference>
<evidence type="ECO:0000259" key="3">
    <source>
        <dbReference type="Pfam" id="PF21307"/>
    </source>
</evidence>
<evidence type="ECO:0000313" key="6">
    <source>
        <dbReference type="Proteomes" id="UP000635606"/>
    </source>
</evidence>
<dbReference type="Pfam" id="PF14498">
    <property type="entry name" value="Glyco_hyd_65N_2"/>
    <property type="match status" value="1"/>
</dbReference>
<dbReference type="AlphaFoldDB" id="A0A8J3ZNN4"/>
<evidence type="ECO:0000259" key="2">
    <source>
        <dbReference type="Pfam" id="PF14498"/>
    </source>
</evidence>
<dbReference type="EMBL" id="BOPH01000027">
    <property type="protein sequence ID" value="GIJ67564.1"/>
    <property type="molecule type" value="Genomic_DNA"/>
</dbReference>
<evidence type="ECO:0008006" key="7">
    <source>
        <dbReference type="Google" id="ProtNLM"/>
    </source>
</evidence>
<dbReference type="Pfam" id="PF22124">
    <property type="entry name" value="Glyco_hydro_95_cat"/>
    <property type="match status" value="1"/>
</dbReference>
<organism evidence="5 6">
    <name type="scientific">Virgisporangium ochraceum</name>
    <dbReference type="NCBI Taxonomy" id="65505"/>
    <lineage>
        <taxon>Bacteria</taxon>
        <taxon>Bacillati</taxon>
        <taxon>Actinomycetota</taxon>
        <taxon>Actinomycetes</taxon>
        <taxon>Micromonosporales</taxon>
        <taxon>Micromonosporaceae</taxon>
        <taxon>Virgisporangium</taxon>
    </lineage>
</organism>
<dbReference type="GO" id="GO:0004560">
    <property type="term" value="F:alpha-L-fucosidase activity"/>
    <property type="evidence" value="ECO:0007669"/>
    <property type="project" value="TreeGrafter"/>
</dbReference>
<feature type="domain" description="Glycosyl hydrolase family 95 N-terminal" evidence="2">
    <location>
        <begin position="10"/>
        <end position="167"/>
    </location>
</feature>
<reference evidence="5" key="1">
    <citation type="submission" date="2021-01" db="EMBL/GenBank/DDBJ databases">
        <title>Whole genome shotgun sequence of Virgisporangium ochraceum NBRC 16418.</title>
        <authorList>
            <person name="Komaki H."/>
            <person name="Tamura T."/>
        </authorList>
    </citation>
    <scope>NUCLEOTIDE SEQUENCE</scope>
    <source>
        <strain evidence="5">NBRC 16418</strain>
    </source>
</reference>